<dbReference type="InterPro" id="IPR015797">
    <property type="entry name" value="NUDIX_hydrolase-like_dom_sf"/>
</dbReference>
<dbReference type="EMBL" id="JAESWC010000001">
    <property type="protein sequence ID" value="MBL4934353.1"/>
    <property type="molecule type" value="Genomic_DNA"/>
</dbReference>
<proteinExistence type="inferred from homology"/>
<dbReference type="RefSeq" id="WP_202746993.1">
    <property type="nucleotide sequence ID" value="NZ_JAESWC010000001.1"/>
</dbReference>
<accession>A0ABS1T4U0</accession>
<name>A0ABS1T4U0_9CLOT</name>
<keyword evidence="5" id="KW-1185">Reference proteome</keyword>
<dbReference type="Gene3D" id="3.90.79.10">
    <property type="entry name" value="Nucleoside Triphosphate Pyrophosphohydrolase"/>
    <property type="match status" value="1"/>
</dbReference>
<evidence type="ECO:0000313" key="5">
    <source>
        <dbReference type="Proteomes" id="UP000632377"/>
    </source>
</evidence>
<keyword evidence="1 2" id="KW-0378">Hydrolase</keyword>
<sequence>MNALEKVTIFITRTRNGVTELLLFKHPNAGIQIPAGTVEIGETPLEAALREAKEETGLQEFENKTYIGLMKTSLPKDRFVVINRTKVFSRPDVTSFDWAQFRRGIWVNSCNRAEDEFFQVEYKEDDRYPNPNYVTYKIMGWVPKECLSQELVRHFYHFSFNSDTQAEWTQFTDNHNFKLFWAPISKLPNIVAPQNQWLEYIANELGYNLKSTTD</sequence>
<evidence type="ECO:0000259" key="3">
    <source>
        <dbReference type="PROSITE" id="PS51462"/>
    </source>
</evidence>
<evidence type="ECO:0000313" key="4">
    <source>
        <dbReference type="EMBL" id="MBL4934353.1"/>
    </source>
</evidence>
<gene>
    <name evidence="4" type="ORF">JK636_01125</name>
</gene>
<organism evidence="4 5">
    <name type="scientific">Clostridium rhizosphaerae</name>
    <dbReference type="NCBI Taxonomy" id="2803861"/>
    <lineage>
        <taxon>Bacteria</taxon>
        <taxon>Bacillati</taxon>
        <taxon>Bacillota</taxon>
        <taxon>Clostridia</taxon>
        <taxon>Eubacteriales</taxon>
        <taxon>Clostridiaceae</taxon>
        <taxon>Clostridium</taxon>
    </lineage>
</organism>
<feature type="domain" description="Nudix hydrolase" evidence="3">
    <location>
        <begin position="2"/>
        <end position="205"/>
    </location>
</feature>
<dbReference type="PROSITE" id="PS51462">
    <property type="entry name" value="NUDIX"/>
    <property type="match status" value="1"/>
</dbReference>
<protein>
    <submittedName>
        <fullName evidence="4">NUDIX domain-containing protein</fullName>
    </submittedName>
</protein>
<dbReference type="PRINTS" id="PR00502">
    <property type="entry name" value="NUDIXFAMILY"/>
</dbReference>
<dbReference type="SUPFAM" id="SSF55811">
    <property type="entry name" value="Nudix"/>
    <property type="match status" value="1"/>
</dbReference>
<dbReference type="InterPro" id="IPR000086">
    <property type="entry name" value="NUDIX_hydrolase_dom"/>
</dbReference>
<comment type="similarity">
    <text evidence="2">Belongs to the Nudix hydrolase family.</text>
</comment>
<dbReference type="InterPro" id="IPR020084">
    <property type="entry name" value="NUDIX_hydrolase_CS"/>
</dbReference>
<dbReference type="InterPro" id="IPR020476">
    <property type="entry name" value="Nudix_hydrolase"/>
</dbReference>
<evidence type="ECO:0000256" key="2">
    <source>
        <dbReference type="RuleBase" id="RU003476"/>
    </source>
</evidence>
<reference evidence="4 5" key="1">
    <citation type="submission" date="2021-01" db="EMBL/GenBank/DDBJ databases">
        <title>Genome public.</title>
        <authorList>
            <person name="Liu C."/>
            <person name="Sun Q."/>
        </authorList>
    </citation>
    <scope>NUCLEOTIDE SEQUENCE [LARGE SCALE GENOMIC DNA]</scope>
    <source>
        <strain evidence="4 5">YIM B02515</strain>
    </source>
</reference>
<comment type="caution">
    <text evidence="4">The sequence shown here is derived from an EMBL/GenBank/DDBJ whole genome shotgun (WGS) entry which is preliminary data.</text>
</comment>
<evidence type="ECO:0000256" key="1">
    <source>
        <dbReference type="ARBA" id="ARBA00022801"/>
    </source>
</evidence>
<dbReference type="Proteomes" id="UP000632377">
    <property type="component" value="Unassembled WGS sequence"/>
</dbReference>
<dbReference type="PROSITE" id="PS00893">
    <property type="entry name" value="NUDIX_BOX"/>
    <property type="match status" value="1"/>
</dbReference>
<dbReference type="Pfam" id="PF00293">
    <property type="entry name" value="NUDIX"/>
    <property type="match status" value="1"/>
</dbReference>